<dbReference type="Pfam" id="PF03992">
    <property type="entry name" value="ABM"/>
    <property type="match status" value="1"/>
</dbReference>
<dbReference type="InterPro" id="IPR050744">
    <property type="entry name" value="AI-2_Isomerase_LsrG"/>
</dbReference>
<dbReference type="InterPro" id="IPR007138">
    <property type="entry name" value="ABM_dom"/>
</dbReference>
<dbReference type="SUPFAM" id="SSF54909">
    <property type="entry name" value="Dimeric alpha+beta barrel"/>
    <property type="match status" value="1"/>
</dbReference>
<keyword evidence="2" id="KW-0560">Oxidoreductase</keyword>
<dbReference type="InterPro" id="IPR011008">
    <property type="entry name" value="Dimeric_a/b-barrel"/>
</dbReference>
<sequence>MSDAPLVVIAVFRPAEGAREQVLAALERAIPRVHEEAGCNLYSIQEAADGVIWMIEHWDSAALLDEHGAGAPVADLNAELEGLLASPVEVIRLDPIPVGDARKGVVVG</sequence>
<name>A0ABQ2KCQ7_9MICO</name>
<dbReference type="Gene3D" id="3.30.70.100">
    <property type="match status" value="1"/>
</dbReference>
<keyword evidence="2" id="KW-0503">Monooxygenase</keyword>
<dbReference type="PANTHER" id="PTHR33336">
    <property type="entry name" value="QUINOL MONOOXYGENASE YGIN-RELATED"/>
    <property type="match status" value="1"/>
</dbReference>
<evidence type="ECO:0000313" key="3">
    <source>
        <dbReference type="Proteomes" id="UP000626982"/>
    </source>
</evidence>
<dbReference type="EMBL" id="BMLM01000001">
    <property type="protein sequence ID" value="GGN77775.1"/>
    <property type="molecule type" value="Genomic_DNA"/>
</dbReference>
<gene>
    <name evidence="2" type="ORF">GCM10010968_02750</name>
</gene>
<dbReference type="PROSITE" id="PS51725">
    <property type="entry name" value="ABM"/>
    <property type="match status" value="1"/>
</dbReference>
<dbReference type="Proteomes" id="UP000626982">
    <property type="component" value="Unassembled WGS sequence"/>
</dbReference>
<dbReference type="GO" id="GO:0004497">
    <property type="term" value="F:monooxygenase activity"/>
    <property type="evidence" value="ECO:0007669"/>
    <property type="project" value="UniProtKB-KW"/>
</dbReference>
<dbReference type="PANTHER" id="PTHR33336:SF3">
    <property type="entry name" value="ABM DOMAIN-CONTAINING PROTEIN"/>
    <property type="match status" value="1"/>
</dbReference>
<dbReference type="RefSeq" id="WP_188715246.1">
    <property type="nucleotide sequence ID" value="NZ_BAABBD010000001.1"/>
</dbReference>
<accession>A0ABQ2KCQ7</accession>
<evidence type="ECO:0000313" key="2">
    <source>
        <dbReference type="EMBL" id="GGN77775.1"/>
    </source>
</evidence>
<comment type="caution">
    <text evidence="2">The sequence shown here is derived from an EMBL/GenBank/DDBJ whole genome shotgun (WGS) entry which is preliminary data.</text>
</comment>
<proteinExistence type="predicted"/>
<keyword evidence="3" id="KW-1185">Reference proteome</keyword>
<evidence type="ECO:0000259" key="1">
    <source>
        <dbReference type="PROSITE" id="PS51725"/>
    </source>
</evidence>
<organism evidence="2 3">
    <name type="scientific">Agrococcus terreus</name>
    <dbReference type="NCBI Taxonomy" id="574649"/>
    <lineage>
        <taxon>Bacteria</taxon>
        <taxon>Bacillati</taxon>
        <taxon>Actinomycetota</taxon>
        <taxon>Actinomycetes</taxon>
        <taxon>Micrococcales</taxon>
        <taxon>Microbacteriaceae</taxon>
        <taxon>Agrococcus</taxon>
    </lineage>
</organism>
<reference evidence="3" key="1">
    <citation type="journal article" date="2019" name="Int. J. Syst. Evol. Microbiol.">
        <title>The Global Catalogue of Microorganisms (GCM) 10K type strain sequencing project: providing services to taxonomists for standard genome sequencing and annotation.</title>
        <authorList>
            <consortium name="The Broad Institute Genomics Platform"/>
            <consortium name="The Broad Institute Genome Sequencing Center for Infectious Disease"/>
            <person name="Wu L."/>
            <person name="Ma J."/>
        </authorList>
    </citation>
    <scope>NUCLEOTIDE SEQUENCE [LARGE SCALE GENOMIC DNA]</scope>
    <source>
        <strain evidence="3">CGMCC 1.6960</strain>
    </source>
</reference>
<feature type="domain" description="ABM" evidence="1">
    <location>
        <begin position="6"/>
        <end position="92"/>
    </location>
</feature>
<protein>
    <submittedName>
        <fullName evidence="2">Antibiotic biosynthesis monooxygenase</fullName>
    </submittedName>
</protein>